<accession>A0A6A5QLX0</accession>
<dbReference type="EMBL" id="ML979135">
    <property type="protein sequence ID" value="KAF1916605.1"/>
    <property type="molecule type" value="Genomic_DNA"/>
</dbReference>
<proteinExistence type="inferred from homology"/>
<dbReference type="SUPFAM" id="SSF53335">
    <property type="entry name" value="S-adenosyl-L-methionine-dependent methyltransferases"/>
    <property type="match status" value="1"/>
</dbReference>
<protein>
    <submittedName>
        <fullName evidence="5">Nicotianamine synthase</fullName>
    </submittedName>
</protein>
<dbReference type="Proteomes" id="UP000800096">
    <property type="component" value="Unassembled WGS sequence"/>
</dbReference>
<gene>
    <name evidence="5" type="ORF">BDU57DRAFT_516816</name>
</gene>
<dbReference type="PANTHER" id="PTHR32266">
    <property type="entry name" value="NICOTIANAMINE SYNTHASE 3"/>
    <property type="match status" value="1"/>
</dbReference>
<dbReference type="PANTHER" id="PTHR32266:SF12">
    <property type="entry name" value="NICOTIANAMINE SYNTHASE 3"/>
    <property type="match status" value="1"/>
</dbReference>
<name>A0A6A5QLX0_AMPQU</name>
<dbReference type="PROSITE" id="PS51142">
    <property type="entry name" value="NAS"/>
    <property type="match status" value="1"/>
</dbReference>
<reference evidence="5" key="1">
    <citation type="journal article" date="2020" name="Stud. Mycol.">
        <title>101 Dothideomycetes genomes: a test case for predicting lifestyles and emergence of pathogens.</title>
        <authorList>
            <person name="Haridas S."/>
            <person name="Albert R."/>
            <person name="Binder M."/>
            <person name="Bloem J."/>
            <person name="Labutti K."/>
            <person name="Salamov A."/>
            <person name="Andreopoulos B."/>
            <person name="Baker S."/>
            <person name="Barry K."/>
            <person name="Bills G."/>
            <person name="Bluhm B."/>
            <person name="Cannon C."/>
            <person name="Castanera R."/>
            <person name="Culley D."/>
            <person name="Daum C."/>
            <person name="Ezra D."/>
            <person name="Gonzalez J."/>
            <person name="Henrissat B."/>
            <person name="Kuo A."/>
            <person name="Liang C."/>
            <person name="Lipzen A."/>
            <person name="Lutzoni F."/>
            <person name="Magnuson J."/>
            <person name="Mondo S."/>
            <person name="Nolan M."/>
            <person name="Ohm R."/>
            <person name="Pangilinan J."/>
            <person name="Park H.-J."/>
            <person name="Ramirez L."/>
            <person name="Alfaro M."/>
            <person name="Sun H."/>
            <person name="Tritt A."/>
            <person name="Yoshinaga Y."/>
            <person name="Zwiers L.-H."/>
            <person name="Turgeon B."/>
            <person name="Goodwin S."/>
            <person name="Spatafora J."/>
            <person name="Crous P."/>
            <person name="Grigoriev I."/>
        </authorList>
    </citation>
    <scope>NUCLEOTIDE SEQUENCE</scope>
    <source>
        <strain evidence="5">HMLAC05119</strain>
    </source>
</reference>
<keyword evidence="2" id="KW-0808">Transferase</keyword>
<dbReference type="GO" id="GO:0030410">
    <property type="term" value="F:nicotianamine synthase activity"/>
    <property type="evidence" value="ECO:0007669"/>
    <property type="project" value="InterPro"/>
</dbReference>
<comment type="similarity">
    <text evidence="1">Belongs to the nicotianamine synthase (NAS)-like family.</text>
</comment>
<feature type="region of interest" description="Disordered" evidence="4">
    <location>
        <begin position="1"/>
        <end position="20"/>
    </location>
</feature>
<organism evidence="5 6">
    <name type="scientific">Ampelomyces quisqualis</name>
    <name type="common">Powdery mildew agent</name>
    <dbReference type="NCBI Taxonomy" id="50730"/>
    <lineage>
        <taxon>Eukaryota</taxon>
        <taxon>Fungi</taxon>
        <taxon>Dikarya</taxon>
        <taxon>Ascomycota</taxon>
        <taxon>Pezizomycotina</taxon>
        <taxon>Dothideomycetes</taxon>
        <taxon>Pleosporomycetidae</taxon>
        <taxon>Pleosporales</taxon>
        <taxon>Pleosporineae</taxon>
        <taxon>Phaeosphaeriaceae</taxon>
        <taxon>Ampelomyces</taxon>
    </lineage>
</organism>
<evidence type="ECO:0000256" key="3">
    <source>
        <dbReference type="ARBA" id="ARBA00022691"/>
    </source>
</evidence>
<dbReference type="InterPro" id="IPR004298">
    <property type="entry name" value="Nicotian_synth"/>
</dbReference>
<dbReference type="Gene3D" id="3.40.50.150">
    <property type="entry name" value="Vaccinia Virus protein VP39"/>
    <property type="match status" value="1"/>
</dbReference>
<keyword evidence="3" id="KW-0949">S-adenosyl-L-methionine</keyword>
<evidence type="ECO:0000256" key="1">
    <source>
        <dbReference type="ARBA" id="ARBA00007009"/>
    </source>
</evidence>
<dbReference type="AlphaFoldDB" id="A0A6A5QLX0"/>
<dbReference type="Pfam" id="PF03059">
    <property type="entry name" value="NAS"/>
    <property type="match status" value="1"/>
</dbReference>
<dbReference type="GO" id="GO:0030418">
    <property type="term" value="P:nicotianamine biosynthetic process"/>
    <property type="evidence" value="ECO:0007669"/>
    <property type="project" value="InterPro"/>
</dbReference>
<evidence type="ECO:0000313" key="5">
    <source>
        <dbReference type="EMBL" id="KAF1916605.1"/>
    </source>
</evidence>
<evidence type="ECO:0000313" key="6">
    <source>
        <dbReference type="Proteomes" id="UP000800096"/>
    </source>
</evidence>
<sequence>MMATCDSIQNHKPTRSGTSDVTHCADLALSITPPRTPTAAASAAHKLYSQIRHIHTSLATLPSLAPGEQINELLTRLVNLCIVPYGVDFTADFLAIPGVAALCDTLRPLCSAAEGELENYWALQILRDARTQANQQCEPSALLRSFPYHQNYLDLSRLECCTLDAFLPHAPRNVAFIGSGPLPLTSLCMLDRYPQVAVHNIDRDSSALQVSQELCQQLGHGARMSFVCEDITRPSTNGTDWLSFEVVFLAALVGTDTESKMSILTSLAGKLRPGSLVVARSAWGLRTVLYPSLELSANIEDTGLEVLVEVHPWTKVVNSIVVFRVKER</sequence>
<keyword evidence="6" id="KW-1185">Reference proteome</keyword>
<dbReference type="OrthoDB" id="1858069at2759"/>
<evidence type="ECO:0000256" key="2">
    <source>
        <dbReference type="ARBA" id="ARBA00022679"/>
    </source>
</evidence>
<dbReference type="InterPro" id="IPR029063">
    <property type="entry name" value="SAM-dependent_MTases_sf"/>
</dbReference>
<evidence type="ECO:0000256" key="4">
    <source>
        <dbReference type="SAM" id="MobiDB-lite"/>
    </source>
</evidence>